<name>A0AA43XKM3_9CLOT</name>
<comment type="caution">
    <text evidence="2">The sequence shown here is derived from an EMBL/GenBank/DDBJ whole genome shotgun (WGS) entry which is preliminary data.</text>
</comment>
<feature type="transmembrane region" description="Helical" evidence="1">
    <location>
        <begin position="149"/>
        <end position="175"/>
    </location>
</feature>
<accession>A0AA43XKM3</accession>
<feature type="transmembrane region" description="Helical" evidence="1">
    <location>
        <begin position="187"/>
        <end position="208"/>
    </location>
</feature>
<dbReference type="Pfam" id="PF04018">
    <property type="entry name" value="VCA0040-like"/>
    <property type="match status" value="1"/>
</dbReference>
<organism evidence="2 3">
    <name type="scientific">Isachenkonia alkalipeptolytica</name>
    <dbReference type="NCBI Taxonomy" id="2565777"/>
    <lineage>
        <taxon>Bacteria</taxon>
        <taxon>Bacillati</taxon>
        <taxon>Bacillota</taxon>
        <taxon>Clostridia</taxon>
        <taxon>Eubacteriales</taxon>
        <taxon>Clostridiaceae</taxon>
        <taxon>Isachenkonia</taxon>
    </lineage>
</organism>
<dbReference type="PANTHER" id="PTHR37308">
    <property type="entry name" value="INTEGRAL MEMBRANE PROTEIN"/>
    <property type="match status" value="1"/>
</dbReference>
<keyword evidence="3" id="KW-1185">Reference proteome</keyword>
<sequence length="259" mass="28154">MVKMITRGYLRSKAQIILWLRGIILGAGVIIPGVSGGTIMVIFGMYEKMLQDLLRFHVKPYIAMGIGVLVGVFAGGALLSFLFDHHPDPTYAFILGCLLMSIPLILKRTRGYTKKRLLLLVTGGILSFSLLELPTLFIGTELTLGQTFLAGFVSSATMMVPGVSGSALLIVLGLYEEILEAVRDFQMGTLIIFVTGAATGVFILAKVLKTLFTLYMSEILFFFTGLIIGSFNMVMPGTIGFFPLVTFGLGLALVYRFGK</sequence>
<dbReference type="PANTHER" id="PTHR37308:SF1">
    <property type="entry name" value="POLYPRENYL-PHOSPHATE TRANSPORTER"/>
    <property type="match status" value="1"/>
</dbReference>
<feature type="transmembrane region" description="Helical" evidence="1">
    <location>
        <begin position="118"/>
        <end position="137"/>
    </location>
</feature>
<feature type="transmembrane region" description="Helical" evidence="1">
    <location>
        <begin position="16"/>
        <end position="46"/>
    </location>
</feature>
<keyword evidence="1" id="KW-1133">Transmembrane helix</keyword>
<feature type="transmembrane region" description="Helical" evidence="1">
    <location>
        <begin position="89"/>
        <end position="106"/>
    </location>
</feature>
<feature type="transmembrane region" description="Helical" evidence="1">
    <location>
        <begin position="214"/>
        <end position="234"/>
    </location>
</feature>
<proteinExistence type="predicted"/>
<gene>
    <name evidence="2" type="ORF">ISALK_07715</name>
</gene>
<feature type="transmembrane region" description="Helical" evidence="1">
    <location>
        <begin position="58"/>
        <end position="83"/>
    </location>
</feature>
<evidence type="ECO:0000313" key="2">
    <source>
        <dbReference type="EMBL" id="NBG88387.1"/>
    </source>
</evidence>
<protein>
    <submittedName>
        <fullName evidence="2">DUF368 domain-containing protein</fullName>
    </submittedName>
</protein>
<dbReference type="AlphaFoldDB" id="A0AA43XKM3"/>
<dbReference type="InterPro" id="IPR007163">
    <property type="entry name" value="VCA0040-like"/>
</dbReference>
<dbReference type="Proteomes" id="UP000449710">
    <property type="component" value="Unassembled WGS sequence"/>
</dbReference>
<evidence type="ECO:0000256" key="1">
    <source>
        <dbReference type="SAM" id="Phobius"/>
    </source>
</evidence>
<keyword evidence="1" id="KW-0812">Transmembrane</keyword>
<dbReference type="EMBL" id="SUMG01000007">
    <property type="protein sequence ID" value="NBG88387.1"/>
    <property type="molecule type" value="Genomic_DNA"/>
</dbReference>
<keyword evidence="1" id="KW-0472">Membrane</keyword>
<evidence type="ECO:0000313" key="3">
    <source>
        <dbReference type="Proteomes" id="UP000449710"/>
    </source>
</evidence>
<reference evidence="2 3" key="1">
    <citation type="submission" date="2019-04" db="EMBL/GenBank/DDBJ databases">
        <title>Isachenkonia alkalipeptolytica gen. nov. sp. nov. a new anaerobic, alkiliphilic organothrophic bacterium capable to reduce synthesized ferrihydrite isolated from a soda lake.</title>
        <authorList>
            <person name="Toshchakov S.V."/>
            <person name="Zavarzina D.G."/>
            <person name="Zhilina T.N."/>
            <person name="Kostrikina N.A."/>
            <person name="Kublanov I.V."/>
        </authorList>
    </citation>
    <scope>NUCLEOTIDE SEQUENCE [LARGE SCALE GENOMIC DNA]</scope>
    <source>
        <strain evidence="2 3">Z-1701</strain>
    </source>
</reference>
<feature type="transmembrane region" description="Helical" evidence="1">
    <location>
        <begin position="241"/>
        <end position="258"/>
    </location>
</feature>